<dbReference type="PROSITE" id="PS00792">
    <property type="entry name" value="DHPS_1"/>
    <property type="match status" value="1"/>
</dbReference>
<dbReference type="GO" id="GO:0046872">
    <property type="term" value="F:metal ion binding"/>
    <property type="evidence" value="ECO:0007669"/>
    <property type="project" value="UniProtKB-KW"/>
</dbReference>
<reference evidence="22 23" key="1">
    <citation type="journal article" date="2019" name="Int. J. Syst. Evol. Microbiol.">
        <title>The Global Catalogue of Microorganisms (GCM) 10K type strain sequencing project: providing services to taxonomists for standard genome sequencing and annotation.</title>
        <authorList>
            <consortium name="The Broad Institute Genomics Platform"/>
            <consortium name="The Broad Institute Genome Sequencing Center for Infectious Disease"/>
            <person name="Wu L."/>
            <person name="Ma J."/>
        </authorList>
    </citation>
    <scope>NUCLEOTIDE SEQUENCE [LARGE SCALE GENOMIC DNA]</scope>
    <source>
        <strain evidence="22 23">CGMCC 1.12554</strain>
    </source>
</reference>
<dbReference type="InterPro" id="IPR045031">
    <property type="entry name" value="DHP_synth-like"/>
</dbReference>
<organism evidence="22 23">
    <name type="scientific">Halorubrum rutilum</name>
    <dbReference type="NCBI Taxonomy" id="1364933"/>
    <lineage>
        <taxon>Archaea</taxon>
        <taxon>Methanobacteriati</taxon>
        <taxon>Methanobacteriota</taxon>
        <taxon>Stenosarchaea group</taxon>
        <taxon>Halobacteria</taxon>
        <taxon>Halobacteriales</taxon>
        <taxon>Haloferacaceae</taxon>
        <taxon>Halorubrum</taxon>
    </lineage>
</organism>
<evidence type="ECO:0000313" key="23">
    <source>
        <dbReference type="Proteomes" id="UP001596545"/>
    </source>
</evidence>
<proteinExistence type="inferred from homology"/>
<dbReference type="CDD" id="cd00739">
    <property type="entry name" value="DHPS"/>
    <property type="match status" value="1"/>
</dbReference>
<evidence type="ECO:0000256" key="4">
    <source>
        <dbReference type="ARBA" id="ARBA00005150"/>
    </source>
</evidence>
<feature type="region of interest" description="Disordered" evidence="20">
    <location>
        <begin position="464"/>
        <end position="486"/>
    </location>
</feature>
<dbReference type="InterPro" id="IPR004101">
    <property type="entry name" value="Mur_ligase_C"/>
</dbReference>
<evidence type="ECO:0000259" key="21">
    <source>
        <dbReference type="PROSITE" id="PS50972"/>
    </source>
</evidence>
<evidence type="ECO:0000256" key="8">
    <source>
        <dbReference type="ARBA" id="ARBA00022598"/>
    </source>
</evidence>
<comment type="caution">
    <text evidence="22">The sequence shown here is derived from an EMBL/GenBank/DDBJ whole genome shotgun (WGS) entry which is preliminary data.</text>
</comment>
<dbReference type="Gene3D" id="3.40.1190.10">
    <property type="entry name" value="Mur-like, catalytic domain"/>
    <property type="match status" value="1"/>
</dbReference>
<accession>A0ABD6AL40</accession>
<comment type="function">
    <text evidence="17">Can complement an H.volcanii mutant strain that is thymidine auxotroph because it lacks the two dihydrofolate reductase genes encoded by hdrA and hdrB.</text>
</comment>
<feature type="compositionally biased region" description="Acidic residues" evidence="20">
    <location>
        <begin position="230"/>
        <end position="245"/>
    </location>
</feature>
<dbReference type="InterPro" id="IPR013221">
    <property type="entry name" value="Mur_ligase_cen"/>
</dbReference>
<evidence type="ECO:0000256" key="2">
    <source>
        <dbReference type="ARBA" id="ARBA00001946"/>
    </source>
</evidence>
<feature type="region of interest" description="Disordered" evidence="20">
    <location>
        <begin position="880"/>
        <end position="910"/>
    </location>
</feature>
<keyword evidence="10" id="KW-0479">Metal-binding</keyword>
<evidence type="ECO:0000256" key="12">
    <source>
        <dbReference type="ARBA" id="ARBA00022840"/>
    </source>
</evidence>
<dbReference type="Gene3D" id="3.20.20.20">
    <property type="entry name" value="Dihydropteroate synthase-like"/>
    <property type="match status" value="1"/>
</dbReference>
<dbReference type="Gene3D" id="3.90.190.20">
    <property type="entry name" value="Mur ligase, C-terminal domain"/>
    <property type="match status" value="1"/>
</dbReference>
<dbReference type="FunFam" id="3.40.1190.10:FF:000011">
    <property type="entry name" value="Folylpolyglutamate synthase/dihydrofolate synthase"/>
    <property type="match status" value="1"/>
</dbReference>
<keyword evidence="12" id="KW-0067">ATP-binding</keyword>
<evidence type="ECO:0000256" key="11">
    <source>
        <dbReference type="ARBA" id="ARBA00022741"/>
    </source>
</evidence>
<name>A0ABD6AL40_9EURY</name>
<keyword evidence="13" id="KW-0460">Magnesium</keyword>
<comment type="catalytic activity">
    <reaction evidence="1">
        <text>(7,8-dihydropterin-6-yl)methyl diphosphate + 4-aminobenzoate = 7,8-dihydropteroate + diphosphate</text>
        <dbReference type="Rhea" id="RHEA:19949"/>
        <dbReference type="ChEBI" id="CHEBI:17836"/>
        <dbReference type="ChEBI" id="CHEBI:17839"/>
        <dbReference type="ChEBI" id="CHEBI:33019"/>
        <dbReference type="ChEBI" id="CHEBI:72950"/>
        <dbReference type="EC" id="2.5.1.15"/>
    </reaction>
</comment>
<feature type="region of interest" description="Disordered" evidence="20">
    <location>
        <begin position="591"/>
        <end position="612"/>
    </location>
</feature>
<dbReference type="InterPro" id="IPR000489">
    <property type="entry name" value="Pterin-binding_dom"/>
</dbReference>
<dbReference type="PROSITE" id="PS00793">
    <property type="entry name" value="DHPS_2"/>
    <property type="match status" value="1"/>
</dbReference>
<dbReference type="EC" id="6.3.2.17" evidence="7"/>
<dbReference type="GO" id="GO:0046656">
    <property type="term" value="P:folic acid biosynthetic process"/>
    <property type="evidence" value="ECO:0007669"/>
    <property type="project" value="UniProtKB-KW"/>
</dbReference>
<dbReference type="Pfam" id="PF02875">
    <property type="entry name" value="Mur_ligase_C"/>
    <property type="match status" value="1"/>
</dbReference>
<dbReference type="Pfam" id="PF08245">
    <property type="entry name" value="Mur_ligase_M"/>
    <property type="match status" value="1"/>
</dbReference>
<dbReference type="PANTHER" id="PTHR20941:SF1">
    <property type="entry name" value="FOLIC ACID SYNTHESIS PROTEIN FOL1"/>
    <property type="match status" value="1"/>
</dbReference>
<evidence type="ECO:0000256" key="17">
    <source>
        <dbReference type="ARBA" id="ARBA00057011"/>
    </source>
</evidence>
<evidence type="ECO:0000256" key="19">
    <source>
        <dbReference type="ARBA" id="ARBA00068433"/>
    </source>
</evidence>
<dbReference type="Pfam" id="PF00809">
    <property type="entry name" value="Pterin_bind"/>
    <property type="match status" value="1"/>
</dbReference>
<evidence type="ECO:0000256" key="5">
    <source>
        <dbReference type="ARBA" id="ARBA00009951"/>
    </source>
</evidence>
<dbReference type="InterPro" id="IPR011005">
    <property type="entry name" value="Dihydropteroate_synth-like_sf"/>
</dbReference>
<dbReference type="SUPFAM" id="SSF51717">
    <property type="entry name" value="Dihydropteroate synthetase-like"/>
    <property type="match status" value="1"/>
</dbReference>
<dbReference type="Proteomes" id="UP001596545">
    <property type="component" value="Unassembled WGS sequence"/>
</dbReference>
<comment type="catalytic activity">
    <reaction evidence="16">
        <text>(6S)-5,6,7,8-tetrahydrofolyl-(gamma-L-Glu)(n) + L-glutamate + ATP = (6S)-5,6,7,8-tetrahydrofolyl-(gamma-L-Glu)(n+1) + ADP + phosphate + H(+)</text>
        <dbReference type="Rhea" id="RHEA:10580"/>
        <dbReference type="Rhea" id="RHEA-COMP:14738"/>
        <dbReference type="Rhea" id="RHEA-COMP:14740"/>
        <dbReference type="ChEBI" id="CHEBI:15378"/>
        <dbReference type="ChEBI" id="CHEBI:29985"/>
        <dbReference type="ChEBI" id="CHEBI:30616"/>
        <dbReference type="ChEBI" id="CHEBI:43474"/>
        <dbReference type="ChEBI" id="CHEBI:141005"/>
        <dbReference type="ChEBI" id="CHEBI:456216"/>
        <dbReference type="EC" id="6.3.2.17"/>
    </reaction>
</comment>
<evidence type="ECO:0000256" key="6">
    <source>
        <dbReference type="ARBA" id="ARBA00012458"/>
    </source>
</evidence>
<gene>
    <name evidence="22" type="primary">folP</name>
    <name evidence="22" type="ORF">ACFQMF_10260</name>
</gene>
<dbReference type="GO" id="GO:0004156">
    <property type="term" value="F:dihydropteroate synthase activity"/>
    <property type="evidence" value="ECO:0007669"/>
    <property type="project" value="UniProtKB-EC"/>
</dbReference>
<evidence type="ECO:0000256" key="20">
    <source>
        <dbReference type="SAM" id="MobiDB-lite"/>
    </source>
</evidence>
<dbReference type="NCBIfam" id="TIGR01496">
    <property type="entry name" value="DHPS"/>
    <property type="match status" value="1"/>
</dbReference>
<comment type="similarity">
    <text evidence="18">In the N-terminal section; belongs to the folylpolyglutamate synthase family.</text>
</comment>
<evidence type="ECO:0000256" key="14">
    <source>
        <dbReference type="ARBA" id="ARBA00022909"/>
    </source>
</evidence>
<evidence type="ECO:0000256" key="13">
    <source>
        <dbReference type="ARBA" id="ARBA00022842"/>
    </source>
</evidence>
<dbReference type="InterPro" id="IPR006390">
    <property type="entry name" value="DHP_synth_dom"/>
</dbReference>
<comment type="pathway">
    <text evidence="4">Cofactor biosynthesis; tetrahydrofolylpolyglutamate biosynthesis.</text>
</comment>
<feature type="compositionally biased region" description="Basic and acidic residues" evidence="20">
    <location>
        <begin position="474"/>
        <end position="486"/>
    </location>
</feature>
<dbReference type="EC" id="2.5.1.15" evidence="6"/>
<evidence type="ECO:0000313" key="22">
    <source>
        <dbReference type="EMBL" id="MFC7324960.1"/>
    </source>
</evidence>
<dbReference type="InterPro" id="IPR001645">
    <property type="entry name" value="Folylpolyglutamate_synth"/>
</dbReference>
<sequence>MDYHEAAAFLFDLRRFSVKPGTERIAALLDRLGNPEDDVPFVQVAGSNGKGSAARMTESILREAGLSVGLYTSPHLSALAERVRVDGLPITEDAVADFVAEAKPWLVERAAAGEPLTFFEVVTAMAIRDFARRDVDVAVLEVGLGGEYDATSAVDPVATAVTNVSLEHTDVLGDTIAEIARTKARIAEPGAPLVTACEGEALGVVREVAGEAGAPVATVVGAGSDRDADGTDVDGTDADGGDGPDPDPTLSVAYDGRVSPTDAEATLAGEVAGTYRIPLVGDHQATNAGVAVALARRTAAAVADAEDGASDPIPESAVRDGLARATWPGRFEVVETAPLTVLDGAHNPAACRTLAGTLDEYDYDDLHLVYAAMHDKDHAGAASALPDAASAVTCRPALDRAEDPEVLAAALRGAGVDEVTVGGDVAAALDRAVARADPDDCVLLVGSLFAVAEARAARLRTVTPRSVGGAGGRGEGDRGGGSRNTDARRALDAAGVPPDAAAARADGLDHRVLTLRLRGDHAERLAAAVREVGGDAAIGGLGAGEGRVPGGEQVPVTLGATVAEYRGLLDRLRDREGEGLAGVATDLAGRLGLDGDRSDAEEGSDAAPDYPWSDGTAVMGVLNVTPDSFHDGGRHEALEDAVAGAERMVEAGVDVVDVGGESTRPGAEPVPVDEEIDRVVPTVEAVRSVPAVADGDVLVSVDTRKAEVAAAALEAGADVINDVTGLEDPAMREVVAEADCPVVVMHSLDAPVDPTNDPEYDDAVGDVIASLRERLALADTAGIDRDKVIVDPGLGFGKSAAEAFELVDRVGEFAALDCPVLIGHSHKSMFGAVGRDPDDREHATVAATALAADRGADLVRVHDVAENRAAVDVAAAVNGALREGDAPDGGPPEGDALDGGPPEGDDVPDE</sequence>
<comment type="cofactor">
    <cofactor evidence="2">
        <name>Mg(2+)</name>
        <dbReference type="ChEBI" id="CHEBI:18420"/>
    </cofactor>
</comment>
<keyword evidence="8" id="KW-0436">Ligase</keyword>
<comment type="similarity">
    <text evidence="5">In the C-terminal section; belongs to the DHPS family.</text>
</comment>
<evidence type="ECO:0000256" key="3">
    <source>
        <dbReference type="ARBA" id="ARBA00004763"/>
    </source>
</evidence>
<dbReference type="PANTHER" id="PTHR20941">
    <property type="entry name" value="FOLATE SYNTHESIS PROTEINS"/>
    <property type="match status" value="1"/>
</dbReference>
<keyword evidence="11" id="KW-0547">Nucleotide-binding</keyword>
<keyword evidence="14" id="KW-0289">Folate biosynthesis</keyword>
<feature type="region of interest" description="Disordered" evidence="20">
    <location>
        <begin position="219"/>
        <end position="248"/>
    </location>
</feature>
<dbReference type="GO" id="GO:0005524">
    <property type="term" value="F:ATP binding"/>
    <property type="evidence" value="ECO:0007669"/>
    <property type="project" value="UniProtKB-KW"/>
</dbReference>
<dbReference type="PROSITE" id="PS50972">
    <property type="entry name" value="PTERIN_BINDING"/>
    <property type="match status" value="1"/>
</dbReference>
<evidence type="ECO:0000256" key="9">
    <source>
        <dbReference type="ARBA" id="ARBA00022679"/>
    </source>
</evidence>
<dbReference type="RefSeq" id="WP_256409151.1">
    <property type="nucleotide sequence ID" value="NZ_JANHDN010000004.1"/>
</dbReference>
<keyword evidence="23" id="KW-1185">Reference proteome</keyword>
<dbReference type="SUPFAM" id="SSF53244">
    <property type="entry name" value="MurD-like peptide ligases, peptide-binding domain"/>
    <property type="match status" value="1"/>
</dbReference>
<evidence type="ECO:0000256" key="18">
    <source>
        <dbReference type="ARBA" id="ARBA00060901"/>
    </source>
</evidence>
<comment type="pathway">
    <text evidence="3">Cofactor biosynthesis; tetrahydrofolate biosynthesis; 7,8-dihydrofolate from 2-amino-4-hydroxy-6-hydroxymethyl-7,8-dihydropteridine diphosphate and 4-aminobenzoate: step 1/2.</text>
</comment>
<evidence type="ECO:0000256" key="7">
    <source>
        <dbReference type="ARBA" id="ARBA00013025"/>
    </source>
</evidence>
<feature type="domain" description="Pterin-binding" evidence="21">
    <location>
        <begin position="616"/>
        <end position="872"/>
    </location>
</feature>
<dbReference type="AlphaFoldDB" id="A0ABD6AL40"/>
<keyword evidence="15" id="KW-0511">Multifunctional enzyme</keyword>
<dbReference type="GO" id="GO:0004326">
    <property type="term" value="F:tetrahydrofolylpolyglutamate synthase activity"/>
    <property type="evidence" value="ECO:0007669"/>
    <property type="project" value="UniProtKB-EC"/>
</dbReference>
<evidence type="ECO:0000256" key="1">
    <source>
        <dbReference type="ARBA" id="ARBA00000012"/>
    </source>
</evidence>
<dbReference type="InterPro" id="IPR036615">
    <property type="entry name" value="Mur_ligase_C_dom_sf"/>
</dbReference>
<dbReference type="NCBIfam" id="TIGR01499">
    <property type="entry name" value="folC"/>
    <property type="match status" value="1"/>
</dbReference>
<keyword evidence="9 22" id="KW-0808">Transferase</keyword>
<protein>
    <recommendedName>
        <fullName evidence="19">Probable bifunctional folylpolyglutamate synthase/dihydropteroate synthase</fullName>
        <ecNumber evidence="6">2.5.1.15</ecNumber>
        <ecNumber evidence="7">6.3.2.17</ecNumber>
    </recommendedName>
</protein>
<dbReference type="SUPFAM" id="SSF53623">
    <property type="entry name" value="MurD-like peptide ligases, catalytic domain"/>
    <property type="match status" value="1"/>
</dbReference>
<evidence type="ECO:0000256" key="16">
    <source>
        <dbReference type="ARBA" id="ARBA00047493"/>
    </source>
</evidence>
<dbReference type="InterPro" id="IPR036565">
    <property type="entry name" value="Mur-like_cat_sf"/>
</dbReference>
<evidence type="ECO:0000256" key="10">
    <source>
        <dbReference type="ARBA" id="ARBA00022723"/>
    </source>
</evidence>
<dbReference type="EMBL" id="JBHTBL010000008">
    <property type="protein sequence ID" value="MFC7324960.1"/>
    <property type="molecule type" value="Genomic_DNA"/>
</dbReference>
<evidence type="ECO:0000256" key="15">
    <source>
        <dbReference type="ARBA" id="ARBA00023268"/>
    </source>
</evidence>